<dbReference type="PANTHER" id="PTHR10882">
    <property type="entry name" value="DIPHTHINE SYNTHASE"/>
    <property type="match status" value="1"/>
</dbReference>
<keyword evidence="7" id="KW-0949">S-adenosyl-L-methionine</keyword>
<gene>
    <name evidence="10" type="ORF">CURHAP_LOCUS9278</name>
</gene>
<feature type="domain" description="Tetrapyrrole methylase" evidence="9">
    <location>
        <begin position="1"/>
        <end position="90"/>
    </location>
</feature>
<reference evidence="10 11" key="1">
    <citation type="submission" date="2020-05" db="EMBL/GenBank/DDBJ databases">
        <authorList>
            <person name="Campoy J."/>
            <person name="Schneeberger K."/>
            <person name="Spophaly S."/>
        </authorList>
    </citation>
    <scope>NUCLEOTIDE SEQUENCE [LARGE SCALE GENOMIC DNA]</scope>
    <source>
        <strain evidence="10">PruArmRojPasFocal</strain>
    </source>
</reference>
<evidence type="ECO:0000256" key="3">
    <source>
        <dbReference type="ARBA" id="ARBA00006729"/>
    </source>
</evidence>
<dbReference type="EMBL" id="CAEKDK010000001">
    <property type="protein sequence ID" value="CAB4266781.1"/>
    <property type="molecule type" value="Genomic_DNA"/>
</dbReference>
<organism evidence="10 11">
    <name type="scientific">Prunus armeniaca</name>
    <name type="common">Apricot</name>
    <name type="synonym">Armeniaca vulgaris</name>
    <dbReference type="NCBI Taxonomy" id="36596"/>
    <lineage>
        <taxon>Eukaryota</taxon>
        <taxon>Viridiplantae</taxon>
        <taxon>Streptophyta</taxon>
        <taxon>Embryophyta</taxon>
        <taxon>Tracheophyta</taxon>
        <taxon>Spermatophyta</taxon>
        <taxon>Magnoliopsida</taxon>
        <taxon>eudicotyledons</taxon>
        <taxon>Gunneridae</taxon>
        <taxon>Pentapetalae</taxon>
        <taxon>rosids</taxon>
        <taxon>fabids</taxon>
        <taxon>Rosales</taxon>
        <taxon>Rosaceae</taxon>
        <taxon>Amygdaloideae</taxon>
        <taxon>Amygdaleae</taxon>
        <taxon>Prunus</taxon>
    </lineage>
</organism>
<evidence type="ECO:0000313" key="11">
    <source>
        <dbReference type="Proteomes" id="UP000507222"/>
    </source>
</evidence>
<evidence type="ECO:0000256" key="6">
    <source>
        <dbReference type="ARBA" id="ARBA00022679"/>
    </source>
</evidence>
<evidence type="ECO:0000313" key="10">
    <source>
        <dbReference type="EMBL" id="CAB4266781.1"/>
    </source>
</evidence>
<dbReference type="GO" id="GO:0017183">
    <property type="term" value="P:protein histidyl modification to diphthamide"/>
    <property type="evidence" value="ECO:0007669"/>
    <property type="project" value="UniProtKB-UniPathway"/>
</dbReference>
<evidence type="ECO:0000256" key="4">
    <source>
        <dbReference type="ARBA" id="ARBA00011927"/>
    </source>
</evidence>
<proteinExistence type="inferred from homology"/>
<accession>A0A6J5TS29</accession>
<dbReference type="InterPro" id="IPR004551">
    <property type="entry name" value="Dphthn_synthase"/>
</dbReference>
<dbReference type="GO" id="GO:0032259">
    <property type="term" value="P:methylation"/>
    <property type="evidence" value="ECO:0007669"/>
    <property type="project" value="UniProtKB-KW"/>
</dbReference>
<name>A0A6J5TS29_PRUAR</name>
<evidence type="ECO:0000256" key="1">
    <source>
        <dbReference type="ARBA" id="ARBA00004006"/>
    </source>
</evidence>
<dbReference type="InterPro" id="IPR014776">
    <property type="entry name" value="4pyrrole_Mease_sub2"/>
</dbReference>
<evidence type="ECO:0000256" key="7">
    <source>
        <dbReference type="ARBA" id="ARBA00022691"/>
    </source>
</evidence>
<keyword evidence="5" id="KW-0489">Methyltransferase</keyword>
<dbReference type="UniPathway" id="UPA00559"/>
<comment type="catalytic activity">
    <reaction evidence="8">
        <text>2-[(3S)-amino-3-carboxypropyl]-L-histidyl-[translation elongation factor 2] + 4 S-adenosyl-L-methionine = diphthine methyl ester-[translation elongation factor 2] + 4 S-adenosyl-L-homocysteine + 3 H(+)</text>
        <dbReference type="Rhea" id="RHEA:42652"/>
        <dbReference type="Rhea" id="RHEA-COMP:9749"/>
        <dbReference type="Rhea" id="RHEA-COMP:10173"/>
        <dbReference type="ChEBI" id="CHEBI:15378"/>
        <dbReference type="ChEBI" id="CHEBI:57856"/>
        <dbReference type="ChEBI" id="CHEBI:59789"/>
        <dbReference type="ChEBI" id="CHEBI:73995"/>
        <dbReference type="ChEBI" id="CHEBI:79005"/>
        <dbReference type="EC" id="2.1.1.314"/>
    </reaction>
</comment>
<evidence type="ECO:0000256" key="2">
    <source>
        <dbReference type="ARBA" id="ARBA00005156"/>
    </source>
</evidence>
<dbReference type="InterPro" id="IPR035996">
    <property type="entry name" value="4pyrrol_Methylase_sf"/>
</dbReference>
<dbReference type="PANTHER" id="PTHR10882:SF0">
    <property type="entry name" value="DIPHTHINE METHYL ESTER SYNTHASE"/>
    <property type="match status" value="1"/>
</dbReference>
<dbReference type="NCBIfam" id="TIGR00522">
    <property type="entry name" value="dph5"/>
    <property type="match status" value="1"/>
</dbReference>
<dbReference type="AlphaFoldDB" id="A0A6J5TS29"/>
<dbReference type="InterPro" id="IPR000878">
    <property type="entry name" value="4pyrrol_Mease"/>
</dbReference>
<evidence type="ECO:0000256" key="8">
    <source>
        <dbReference type="ARBA" id="ARBA00048752"/>
    </source>
</evidence>
<dbReference type="EC" id="2.1.1.314" evidence="4"/>
<comment type="similarity">
    <text evidence="3">Belongs to the diphthine synthase family.</text>
</comment>
<sequence length="161" mass="18034">MLYIVGLGLADEKDITFRGLEIVKQCDQVFIEAYTYSLLVSLPTASPRWNFNAQENLYGKPVTVTDRKTVEEKADQILTAAAASDVAFLVVRRSFWPRSSGLMWKVVPNASVTNAVGICGLQLNHYGEKVSIPFFTETQRPDSFYDKIRKITGLDCILSAY</sequence>
<dbReference type="SUPFAM" id="SSF53790">
    <property type="entry name" value="Tetrapyrrole methylase"/>
    <property type="match status" value="1"/>
</dbReference>
<dbReference type="Pfam" id="PF00590">
    <property type="entry name" value="TP_methylase"/>
    <property type="match status" value="1"/>
</dbReference>
<evidence type="ECO:0000256" key="5">
    <source>
        <dbReference type="ARBA" id="ARBA00022603"/>
    </source>
</evidence>
<evidence type="ECO:0000259" key="9">
    <source>
        <dbReference type="Pfam" id="PF00590"/>
    </source>
</evidence>
<dbReference type="Gene3D" id="3.40.1010.10">
    <property type="entry name" value="Cobalt-precorrin-4 Transmethylase, Domain 1"/>
    <property type="match status" value="1"/>
</dbReference>
<protein>
    <recommendedName>
        <fullName evidence="4">diphthine methyl ester synthase</fullName>
        <ecNumber evidence="4">2.1.1.314</ecNumber>
    </recommendedName>
</protein>
<dbReference type="GO" id="GO:0141133">
    <property type="term" value="F:diphthine methyl ester synthase activity"/>
    <property type="evidence" value="ECO:0007669"/>
    <property type="project" value="UniProtKB-EC"/>
</dbReference>
<dbReference type="Gene3D" id="3.30.950.10">
    <property type="entry name" value="Methyltransferase, Cobalt-precorrin-4 Transmethylase, Domain 2"/>
    <property type="match status" value="1"/>
</dbReference>
<comment type="function">
    <text evidence="1">S-adenosyl-L-methionine-dependent methyltransferase that catalyzes four methylations of the modified target histidine residue in translation elongation factor 2 (EF-2), to form an intermediate called diphthine methyl ester. The four successive methylation reactions represent the second step of diphthamide biosynthesis.</text>
</comment>
<keyword evidence="6" id="KW-0808">Transferase</keyword>
<dbReference type="InterPro" id="IPR014777">
    <property type="entry name" value="4pyrrole_Mease_sub1"/>
</dbReference>
<dbReference type="Proteomes" id="UP000507222">
    <property type="component" value="Unassembled WGS sequence"/>
</dbReference>
<comment type="pathway">
    <text evidence="2">Protein modification; peptidyl-diphthamide biosynthesis.</text>
</comment>